<evidence type="ECO:0000313" key="2">
    <source>
        <dbReference type="EMBL" id="KXH36554.1"/>
    </source>
</evidence>
<comment type="caution">
    <text evidence="2">The sequence shown here is derived from an EMBL/GenBank/DDBJ whole genome shotgun (WGS) entry which is preliminary data.</text>
</comment>
<feature type="region of interest" description="Disordered" evidence="1">
    <location>
        <begin position="189"/>
        <end position="240"/>
    </location>
</feature>
<evidence type="ECO:0008006" key="4">
    <source>
        <dbReference type="Google" id="ProtNLM"/>
    </source>
</evidence>
<dbReference type="AlphaFoldDB" id="A0A135SKU6"/>
<name>A0A135SKU6_9PEZI</name>
<proteinExistence type="predicted"/>
<accession>A0A135SKU6</accession>
<keyword evidence="3" id="KW-1185">Reference proteome</keyword>
<dbReference type="OrthoDB" id="5069016at2759"/>
<feature type="region of interest" description="Disordered" evidence="1">
    <location>
        <begin position="359"/>
        <end position="381"/>
    </location>
</feature>
<feature type="compositionally biased region" description="Polar residues" evidence="1">
    <location>
        <begin position="199"/>
        <end position="236"/>
    </location>
</feature>
<reference evidence="2 3" key="1">
    <citation type="submission" date="2014-02" db="EMBL/GenBank/DDBJ databases">
        <title>The genome sequence of Colletotrichum nymphaeae SA-01.</title>
        <authorList>
            <person name="Baroncelli R."/>
            <person name="Thon M.R."/>
        </authorList>
    </citation>
    <scope>NUCLEOTIDE SEQUENCE [LARGE SCALE GENOMIC DNA]</scope>
    <source>
        <strain evidence="2 3">SA-01</strain>
    </source>
</reference>
<dbReference type="Proteomes" id="UP000070054">
    <property type="component" value="Unassembled WGS sequence"/>
</dbReference>
<protein>
    <recommendedName>
        <fullName evidence="4">Fungal N-terminal domain-containing protein</fullName>
    </recommendedName>
</protein>
<gene>
    <name evidence="2" type="ORF">CNYM01_01450</name>
</gene>
<evidence type="ECO:0000256" key="1">
    <source>
        <dbReference type="SAM" id="MobiDB-lite"/>
    </source>
</evidence>
<sequence length="381" mass="41641">MAEIVGVAAAASQLAVSCFAILELMKKIKEAPSALKDYQTHLQELYDLSTSISLNPLLQTKEIGSQTLSLQAIVNQYDIESILSRSRLLQSLGFLRKERDLKNTLNILERRKSHLSLIIHNIEASTLHQMQSDIRVMASRPLRNRKEGLLLGSEHSAAEFETQAGGSSSSTGGDSLALVRTSYGSKDWKSASALPTYPHNMTNEAEQGHTSEPNQTHHLPTSDRSSAQDWPQQKFPTGSEVKGGAMYYDCTAGEGVDQINGPTIKNDPNLLNLLAMQQSGPHFKYTHFGNANSTASSYMTQTLSSANNALLYIDCTKSGAGDQINNIDATYDQDLCGLPVSHAYYSGCKVLPSQDLAQRAARPRQINGPSLRRLPKAHPKD</sequence>
<organism evidence="2 3">
    <name type="scientific">Colletotrichum nymphaeae SA-01</name>
    <dbReference type="NCBI Taxonomy" id="1460502"/>
    <lineage>
        <taxon>Eukaryota</taxon>
        <taxon>Fungi</taxon>
        <taxon>Dikarya</taxon>
        <taxon>Ascomycota</taxon>
        <taxon>Pezizomycotina</taxon>
        <taxon>Sordariomycetes</taxon>
        <taxon>Hypocreomycetidae</taxon>
        <taxon>Glomerellales</taxon>
        <taxon>Glomerellaceae</taxon>
        <taxon>Colletotrichum</taxon>
        <taxon>Colletotrichum acutatum species complex</taxon>
    </lineage>
</organism>
<evidence type="ECO:0000313" key="3">
    <source>
        <dbReference type="Proteomes" id="UP000070054"/>
    </source>
</evidence>
<dbReference type="EMBL" id="JEMN01001464">
    <property type="protein sequence ID" value="KXH36554.1"/>
    <property type="molecule type" value="Genomic_DNA"/>
</dbReference>